<name>A0A2K3NYZ8_TRIPR</name>
<comment type="caution">
    <text evidence="1">The sequence shown here is derived from an EMBL/GenBank/DDBJ whole genome shotgun (WGS) entry which is preliminary data.</text>
</comment>
<evidence type="ECO:0000313" key="2">
    <source>
        <dbReference type="Proteomes" id="UP000236291"/>
    </source>
</evidence>
<sequence length="41" mass="4610">MDLETSSPLLEKLKRRPTKKAVLVGLKPPAQMMKNMKSVDV</sequence>
<evidence type="ECO:0000313" key="1">
    <source>
        <dbReference type="EMBL" id="PNY08266.1"/>
    </source>
</evidence>
<proteinExistence type="predicted"/>
<reference evidence="1 2" key="2">
    <citation type="journal article" date="2017" name="Front. Plant Sci.">
        <title>Gene Classification and Mining of Molecular Markers Useful in Red Clover (Trifolium pratense) Breeding.</title>
        <authorList>
            <person name="Istvanek J."/>
            <person name="Dluhosova J."/>
            <person name="Dluhos P."/>
            <person name="Patkova L."/>
            <person name="Nedelnik J."/>
            <person name="Repkova J."/>
        </authorList>
    </citation>
    <scope>NUCLEOTIDE SEQUENCE [LARGE SCALE GENOMIC DNA]</scope>
    <source>
        <strain evidence="2">cv. Tatra</strain>
        <tissue evidence="1">Young leaves</tissue>
    </source>
</reference>
<accession>A0A2K3NYZ8</accession>
<dbReference type="EMBL" id="ASHM01002397">
    <property type="protein sequence ID" value="PNY08266.1"/>
    <property type="molecule type" value="Genomic_DNA"/>
</dbReference>
<protein>
    <submittedName>
        <fullName evidence="1">Uncharacterized protein</fullName>
    </submittedName>
</protein>
<gene>
    <name evidence="1" type="ORF">L195_g004782</name>
</gene>
<organism evidence="1 2">
    <name type="scientific">Trifolium pratense</name>
    <name type="common">Red clover</name>
    <dbReference type="NCBI Taxonomy" id="57577"/>
    <lineage>
        <taxon>Eukaryota</taxon>
        <taxon>Viridiplantae</taxon>
        <taxon>Streptophyta</taxon>
        <taxon>Embryophyta</taxon>
        <taxon>Tracheophyta</taxon>
        <taxon>Spermatophyta</taxon>
        <taxon>Magnoliopsida</taxon>
        <taxon>eudicotyledons</taxon>
        <taxon>Gunneridae</taxon>
        <taxon>Pentapetalae</taxon>
        <taxon>rosids</taxon>
        <taxon>fabids</taxon>
        <taxon>Fabales</taxon>
        <taxon>Fabaceae</taxon>
        <taxon>Papilionoideae</taxon>
        <taxon>50 kb inversion clade</taxon>
        <taxon>NPAAA clade</taxon>
        <taxon>Hologalegina</taxon>
        <taxon>IRL clade</taxon>
        <taxon>Trifolieae</taxon>
        <taxon>Trifolium</taxon>
    </lineage>
</organism>
<reference evidence="1 2" key="1">
    <citation type="journal article" date="2014" name="Am. J. Bot.">
        <title>Genome assembly and annotation for red clover (Trifolium pratense; Fabaceae).</title>
        <authorList>
            <person name="Istvanek J."/>
            <person name="Jaros M."/>
            <person name="Krenek A."/>
            <person name="Repkova J."/>
        </authorList>
    </citation>
    <scope>NUCLEOTIDE SEQUENCE [LARGE SCALE GENOMIC DNA]</scope>
    <source>
        <strain evidence="2">cv. Tatra</strain>
        <tissue evidence="1">Young leaves</tissue>
    </source>
</reference>
<dbReference type="Proteomes" id="UP000236291">
    <property type="component" value="Unassembled WGS sequence"/>
</dbReference>
<dbReference type="AlphaFoldDB" id="A0A2K3NYZ8"/>